<dbReference type="PROSITE" id="PS50966">
    <property type="entry name" value="ZF_SWIM"/>
    <property type="match status" value="1"/>
</dbReference>
<dbReference type="STRING" id="1965070.A0A443RNF9"/>
<accession>A0A443RNF9</accession>
<evidence type="ECO:0000313" key="7">
    <source>
        <dbReference type="EMBL" id="RWS16826.1"/>
    </source>
</evidence>
<sequence>MGAINHDNLKIRFHLSGVVTVKSSSTNNIAQPGYAPEPEKRYRVSITFDRCKITSVTCTCDTKDIFWCQHVVALALYRIRNPNLVKLRVPISETLLQLDRQQLQKLLQYLIAEHHTEVLPTAQKLADEILQTRSIINKIAGAPDPTAGACAEDEHSWHLDEEQVSEQVRSYLSQGGYYNATKQLNALFAKVKEMLRAKDSNAARMLRLITEQFLSDPRLPIWRSQGTPMTDKCRQLWDQLGALWVCVVLNPHGTQAEREHWRSLLEKWSHLPVCPLEDADFRPMNTSGLKRRISALDDSSDEEEEEGDRIRRNFSHSQSNGRRNTPPPSMPRTIFQRALEASRLRWDDSHLRYILDNEKNIPIPTNSSYFNSQNYPLWNEEIPTACARVEALRCHGYRQEALRLAVAVVRTMKRQQREWQCKWQLEQDKGTSGVCKSSGISTSPIHSNAEGWIGNPLDPIGSLFDTLAEASLTYDSKPFDAYYGAFANEGTNSTTNQSSSTVNNSLIEESPISTSNNILPSREKPRYQHIIVPDSRDRNETYLCLAIEAALMGLGQQRLMPPGFYAQEKACKQEDRLIAKLQDIELDSILVAVLRKQSMLLLEGGPFSGLGCGIHSESVPMHTFAKYLFNALLPYDPDLAYRVGLRAMRLPILEDHEDPDEASFGVHNGMLGRYPRWFTLGHIEMQQCSLAATMLCAAKGDILRLRTVLKSAQRNIHSSTQLFKLAQDAFRIAVPIDGGPRHNSLLNAAFELGLQVMRMTLTSLSWRRRDMVRWLVTCATEVGLEALVSIMHNWFGLFTPIEATGPVASSIMSHSTVMRLGLDFSQQEELSTCARTLALQCATKDPPNCALNALTLCESDPFAFEAAYQIVVDAGTSTIMNSGQLFTVARYMEHRGYPHRAYKLALLAIKSVHISYNGDNHPSINDIHWACSLAHGLGKSELSGLIPVLVKNVQCAPILSDILRRCSMGAPGLGTCDAKRRCLKPLPLDKTPLRQLLEAAIAAYVNTTHSRLTHISPRHYGDFIEFLGKARETFILAPDGLLQFASLIDNMKMVYKGKKKLMFLVKERFG</sequence>
<dbReference type="AlphaFoldDB" id="A0A443RNF9"/>
<dbReference type="GO" id="GO:0031462">
    <property type="term" value="C:Cul2-RING ubiquitin ligase complex"/>
    <property type="evidence" value="ECO:0007669"/>
    <property type="project" value="TreeGrafter"/>
</dbReference>
<keyword evidence="1" id="KW-0479">Metal-binding</keyword>
<organism evidence="7 8">
    <name type="scientific">Dinothrombium tinctorium</name>
    <dbReference type="NCBI Taxonomy" id="1965070"/>
    <lineage>
        <taxon>Eukaryota</taxon>
        <taxon>Metazoa</taxon>
        <taxon>Ecdysozoa</taxon>
        <taxon>Arthropoda</taxon>
        <taxon>Chelicerata</taxon>
        <taxon>Arachnida</taxon>
        <taxon>Acari</taxon>
        <taxon>Acariformes</taxon>
        <taxon>Trombidiformes</taxon>
        <taxon>Prostigmata</taxon>
        <taxon>Anystina</taxon>
        <taxon>Parasitengona</taxon>
        <taxon>Trombidioidea</taxon>
        <taxon>Trombidiidae</taxon>
        <taxon>Dinothrombium</taxon>
    </lineage>
</organism>
<gene>
    <name evidence="7" type="ORF">B4U79_09433</name>
</gene>
<dbReference type="PANTHER" id="PTHR22619">
    <property type="entry name" value="ZINC FINGER SWIM DOMAIN CONTAINING PROTEIN 4, 5, 6"/>
    <property type="match status" value="1"/>
</dbReference>
<keyword evidence="8" id="KW-1185">Reference proteome</keyword>
<name>A0A443RNF9_9ACAR</name>
<evidence type="ECO:0000256" key="2">
    <source>
        <dbReference type="ARBA" id="ARBA00022771"/>
    </source>
</evidence>
<proteinExistence type="predicted"/>
<evidence type="ECO:0000256" key="5">
    <source>
        <dbReference type="SAM" id="MobiDB-lite"/>
    </source>
</evidence>
<evidence type="ECO:0000256" key="4">
    <source>
        <dbReference type="PROSITE-ProRule" id="PRU00325"/>
    </source>
</evidence>
<protein>
    <submittedName>
        <fullName evidence="7">Zinc finger SWIM domain-containing protein 4-like protein</fullName>
    </submittedName>
</protein>
<keyword evidence="3" id="KW-0862">Zinc</keyword>
<dbReference type="PANTHER" id="PTHR22619:SF0">
    <property type="entry name" value="ZINC FINGER SWIM DOMAIN-CONTAINING PROTEIN 6-LIKE PROTEIN"/>
    <property type="match status" value="1"/>
</dbReference>
<reference evidence="7 8" key="1">
    <citation type="journal article" date="2018" name="Gigascience">
        <title>Genomes of trombidid mites reveal novel predicted allergens and laterally-transferred genes associated with secondary metabolism.</title>
        <authorList>
            <person name="Dong X."/>
            <person name="Chaisiri K."/>
            <person name="Xia D."/>
            <person name="Armstrong S.D."/>
            <person name="Fang Y."/>
            <person name="Donnelly M.J."/>
            <person name="Kadowaki T."/>
            <person name="McGarry J.W."/>
            <person name="Darby A.C."/>
            <person name="Makepeace B.L."/>
        </authorList>
    </citation>
    <scope>NUCLEOTIDE SEQUENCE [LARGE SCALE GENOMIC DNA]</scope>
    <source>
        <strain evidence="7">UoL-WK</strain>
    </source>
</reference>
<dbReference type="InterPro" id="IPR007527">
    <property type="entry name" value="Znf_SWIM"/>
</dbReference>
<evidence type="ECO:0000256" key="1">
    <source>
        <dbReference type="ARBA" id="ARBA00022723"/>
    </source>
</evidence>
<dbReference type="OrthoDB" id="10013584at2759"/>
<feature type="domain" description="SWIM-type" evidence="6">
    <location>
        <begin position="42"/>
        <end position="79"/>
    </location>
</feature>
<evidence type="ECO:0000259" key="6">
    <source>
        <dbReference type="PROSITE" id="PS50966"/>
    </source>
</evidence>
<dbReference type="Proteomes" id="UP000285301">
    <property type="component" value="Unassembled WGS sequence"/>
</dbReference>
<dbReference type="InterPro" id="IPR048370">
    <property type="entry name" value="ZSWIM4-8_C"/>
</dbReference>
<dbReference type="EMBL" id="NCKU01000159">
    <property type="protein sequence ID" value="RWS16826.1"/>
    <property type="molecule type" value="Genomic_DNA"/>
</dbReference>
<dbReference type="Pfam" id="PF21055">
    <property type="entry name" value="ZSWIM4-8_C"/>
    <property type="match status" value="1"/>
</dbReference>
<feature type="region of interest" description="Disordered" evidence="5">
    <location>
        <begin position="292"/>
        <end position="332"/>
    </location>
</feature>
<feature type="compositionally biased region" description="Acidic residues" evidence="5">
    <location>
        <begin position="298"/>
        <end position="307"/>
    </location>
</feature>
<comment type="caution">
    <text evidence="7">The sequence shown here is derived from an EMBL/GenBank/DDBJ whole genome shotgun (WGS) entry which is preliminary data.</text>
</comment>
<dbReference type="GO" id="GO:0008270">
    <property type="term" value="F:zinc ion binding"/>
    <property type="evidence" value="ECO:0007669"/>
    <property type="project" value="UniProtKB-KW"/>
</dbReference>
<evidence type="ECO:0000256" key="3">
    <source>
        <dbReference type="ARBA" id="ARBA00022833"/>
    </source>
</evidence>
<evidence type="ECO:0000313" key="8">
    <source>
        <dbReference type="Proteomes" id="UP000285301"/>
    </source>
</evidence>
<keyword evidence="2 4" id="KW-0863">Zinc-finger</keyword>